<dbReference type="EMBL" id="PFFQ01000004">
    <property type="protein sequence ID" value="PIW19549.1"/>
    <property type="molecule type" value="Genomic_DNA"/>
</dbReference>
<evidence type="ECO:0000313" key="2">
    <source>
        <dbReference type="Proteomes" id="UP000231019"/>
    </source>
</evidence>
<dbReference type="SUPFAM" id="SSF56112">
    <property type="entry name" value="Protein kinase-like (PK-like)"/>
    <property type="match status" value="1"/>
</dbReference>
<organism evidence="1 2">
    <name type="scientific">bacterium (Candidatus Blackallbacteria) CG17_big_fil_post_rev_8_21_14_2_50_48_46</name>
    <dbReference type="NCBI Taxonomy" id="2014261"/>
    <lineage>
        <taxon>Bacteria</taxon>
        <taxon>Candidatus Blackallbacteria</taxon>
    </lineage>
</organism>
<sequence length="351" mass="40039">MTGFGNLVMKAFSDSHTSASEAGLATLLKAEKIKEILAWTGFSDFITFEQTLLTLLNSHGPSEVKAFQAVHGQRQNAWVIEFKCGALEMLHLYPPEMNQAQLMAILQIQKIVHAQKYPCPLPLSPPLQLGKTLISLEQFLHGERSLSAHHEQDIRMMAFSLAQLHQATCSFRFLPHLPANQLSFNSKEFSKSTLKPFPPDCEWLLSLTHPLRRRLKQKVGREVLSPSEWYPEDFCFQHAKICGVFGWKTLSRESELWVVSQSVTHFTHAKYASHKAPPNPVEIKRFVAAFEEARGVPFDTKERRYLEASITWCMARTALKEQLEDPKALNWKGSYREALTQQKSPYFLSLL</sequence>
<comment type="caution">
    <text evidence="1">The sequence shown here is derived from an EMBL/GenBank/DDBJ whole genome shotgun (WGS) entry which is preliminary data.</text>
</comment>
<reference evidence="1 2" key="1">
    <citation type="submission" date="2017-09" db="EMBL/GenBank/DDBJ databases">
        <title>Depth-based differentiation of microbial function through sediment-hosted aquifers and enrichment of novel symbionts in the deep terrestrial subsurface.</title>
        <authorList>
            <person name="Probst A.J."/>
            <person name="Ladd B."/>
            <person name="Jarett J.K."/>
            <person name="Geller-Mcgrath D.E."/>
            <person name="Sieber C.M."/>
            <person name="Emerson J.B."/>
            <person name="Anantharaman K."/>
            <person name="Thomas B.C."/>
            <person name="Malmstrom R."/>
            <person name="Stieglmeier M."/>
            <person name="Klingl A."/>
            <person name="Woyke T."/>
            <person name="Ryan C.M."/>
            <person name="Banfield J.F."/>
        </authorList>
    </citation>
    <scope>NUCLEOTIDE SEQUENCE [LARGE SCALE GENOMIC DNA]</scope>
    <source>
        <strain evidence="1">CG17_big_fil_post_rev_8_21_14_2_50_48_46</strain>
    </source>
</reference>
<dbReference type="Proteomes" id="UP000231019">
    <property type="component" value="Unassembled WGS sequence"/>
</dbReference>
<protein>
    <recommendedName>
        <fullName evidence="3">Aminoglycoside phosphotransferase domain-containing protein</fullName>
    </recommendedName>
</protein>
<dbReference type="AlphaFoldDB" id="A0A2M7GBJ2"/>
<dbReference type="InterPro" id="IPR011009">
    <property type="entry name" value="Kinase-like_dom_sf"/>
</dbReference>
<evidence type="ECO:0008006" key="3">
    <source>
        <dbReference type="Google" id="ProtNLM"/>
    </source>
</evidence>
<evidence type="ECO:0000313" key="1">
    <source>
        <dbReference type="EMBL" id="PIW19549.1"/>
    </source>
</evidence>
<name>A0A2M7GBJ2_9BACT</name>
<accession>A0A2M7GBJ2</accession>
<gene>
    <name evidence="1" type="ORF">COW36_01545</name>
</gene>
<proteinExistence type="predicted"/>